<accession>A0ABT0L9U4</accession>
<evidence type="ECO:0000313" key="1">
    <source>
        <dbReference type="EMBL" id="MCL1124454.1"/>
    </source>
</evidence>
<name>A0ABT0L9U4_9GAMM</name>
<organism evidence="1 2">
    <name type="scientific">Shewanella surugensis</name>
    <dbReference type="NCBI Taxonomy" id="212020"/>
    <lineage>
        <taxon>Bacteria</taxon>
        <taxon>Pseudomonadati</taxon>
        <taxon>Pseudomonadota</taxon>
        <taxon>Gammaproteobacteria</taxon>
        <taxon>Alteromonadales</taxon>
        <taxon>Shewanellaceae</taxon>
        <taxon>Shewanella</taxon>
    </lineage>
</organism>
<comment type="caution">
    <text evidence="1">The sequence shown here is derived from an EMBL/GenBank/DDBJ whole genome shotgun (WGS) entry which is preliminary data.</text>
</comment>
<dbReference type="RefSeq" id="WP_248939736.1">
    <property type="nucleotide sequence ID" value="NZ_JAKIKS010000024.1"/>
</dbReference>
<dbReference type="Proteomes" id="UP001203423">
    <property type="component" value="Unassembled WGS sequence"/>
</dbReference>
<protein>
    <submittedName>
        <fullName evidence="1">Uncharacterized protein</fullName>
    </submittedName>
</protein>
<reference evidence="1 2" key="1">
    <citation type="submission" date="2022-01" db="EMBL/GenBank/DDBJ databases">
        <title>Whole genome-based taxonomy of the Shewanellaceae.</title>
        <authorList>
            <person name="Martin-Rodriguez A.J."/>
        </authorList>
    </citation>
    <scope>NUCLEOTIDE SEQUENCE [LARGE SCALE GENOMIC DNA]</scope>
    <source>
        <strain evidence="1 2">DSM 17177</strain>
    </source>
</reference>
<evidence type="ECO:0000313" key="2">
    <source>
        <dbReference type="Proteomes" id="UP001203423"/>
    </source>
</evidence>
<dbReference type="EMBL" id="JAKIKS010000024">
    <property type="protein sequence ID" value="MCL1124454.1"/>
    <property type="molecule type" value="Genomic_DNA"/>
</dbReference>
<keyword evidence="2" id="KW-1185">Reference proteome</keyword>
<proteinExistence type="predicted"/>
<gene>
    <name evidence="1" type="ORF">L2764_08190</name>
</gene>
<sequence>MNTVNSSFARQKIDIKKQLQITIKSLREKYGVDKEDTVIDDIKRYSDCLADFDAILSIDDLKQCLNPLLNCARGYMETSSQYEQSFLYEMGKTEKLIKHL</sequence>